<dbReference type="KEGG" id="app:CAP2UW1_2251"/>
<dbReference type="NCBIfam" id="TIGR02548">
    <property type="entry name" value="casB_cse2"/>
    <property type="match status" value="1"/>
</dbReference>
<dbReference type="HOGENOM" id="CLU_121806_0_0_4"/>
<dbReference type="Gene3D" id="1.10.520.40">
    <property type="entry name" value="CRISPR-associated protein Cse2"/>
    <property type="match status" value="1"/>
</dbReference>
<name>C7RP60_ACCRE</name>
<dbReference type="InterPro" id="IPR013382">
    <property type="entry name" value="CRISPR-assoc_prot_Cse2"/>
</dbReference>
<dbReference type="EMBL" id="CP001715">
    <property type="protein sequence ID" value="ACV35542.1"/>
    <property type="molecule type" value="Genomic_DNA"/>
</dbReference>
<organism evidence="2">
    <name type="scientific">Accumulibacter regalis</name>
    <dbReference type="NCBI Taxonomy" id="522306"/>
    <lineage>
        <taxon>Bacteria</taxon>
        <taxon>Pseudomonadati</taxon>
        <taxon>Pseudomonadota</taxon>
        <taxon>Betaproteobacteria</taxon>
        <taxon>Candidatus Accumulibacter</taxon>
    </lineage>
</organism>
<reference evidence="2" key="2">
    <citation type="submission" date="2009-09" db="EMBL/GenBank/DDBJ databases">
        <title>Complete sequence of chromosome of Candidatus Accumulibacter phosphatis clade IIA str. UW-1.</title>
        <authorList>
            <consortium name="US DOE Joint Genome Institute"/>
            <person name="Martin H.G."/>
            <person name="Ivanova N."/>
            <person name="Kunin V."/>
            <person name="Warnecke F."/>
            <person name="Barry K."/>
            <person name="He S."/>
            <person name="Salamov A."/>
            <person name="Szeto E."/>
            <person name="Dalin E."/>
            <person name="Pangilinan J.L."/>
            <person name="Lapidus A."/>
            <person name="Lowry S."/>
            <person name="Kyrpides N.C."/>
            <person name="McMahon K.D."/>
            <person name="Hugenholtz P."/>
        </authorList>
    </citation>
    <scope>NUCLEOTIDE SEQUENCE [LARGE SCALE GENOMIC DNA]</scope>
    <source>
        <strain evidence="2">UW-1</strain>
    </source>
</reference>
<dbReference type="OrthoDB" id="8902517at2"/>
<dbReference type="eggNOG" id="ENOG5030Z3J">
    <property type="taxonomic scope" value="Bacteria"/>
</dbReference>
<sequence length="195" mass="21376">MSAHDADAPSQPPAAENLSPKQENPIARLARIITQAARFKGDAHGLDNGEHAALARLDPDAEFRPHQIAALSRALVYADLAPENWQADTWRRWAMIAHGMALAGHDGSRRLGQQLSAAGVSESRVTKLLTARGDAFRQLVPRLLRLLASKEAQAPNWFDLGDLILNQGRDEQTAEKIRLRIAGSFFSAEAKKPKH</sequence>
<proteinExistence type="predicted"/>
<gene>
    <name evidence="2" type="ordered locus">CAP2UW1_2251</name>
</gene>
<evidence type="ECO:0000313" key="2">
    <source>
        <dbReference type="EMBL" id="ACV35542.1"/>
    </source>
</evidence>
<protein>
    <submittedName>
        <fullName evidence="2">CRISPR-associated protein, Cse2 family</fullName>
    </submittedName>
</protein>
<dbReference type="Pfam" id="PF09485">
    <property type="entry name" value="CRISPR_Cse2"/>
    <property type="match status" value="1"/>
</dbReference>
<accession>C7RP60</accession>
<feature type="region of interest" description="Disordered" evidence="1">
    <location>
        <begin position="1"/>
        <end position="22"/>
    </location>
</feature>
<evidence type="ECO:0000256" key="1">
    <source>
        <dbReference type="SAM" id="MobiDB-lite"/>
    </source>
</evidence>
<dbReference type="AlphaFoldDB" id="C7RP60"/>
<reference evidence="2" key="1">
    <citation type="submission" date="2009-08" db="EMBL/GenBank/DDBJ databases">
        <authorList>
            <consortium name="US DOE Joint Genome Institute"/>
            <person name="Lucas S."/>
            <person name="Copeland A."/>
            <person name="Lapidus A."/>
            <person name="Glavina del Rio T."/>
            <person name="Dalin E."/>
            <person name="Tice H."/>
            <person name="Bruce D."/>
            <person name="Barry K."/>
            <person name="Pitluck S."/>
            <person name="Lowry S."/>
            <person name="Larimer F."/>
            <person name="Land M."/>
            <person name="Hauser L."/>
            <person name="Kyrpides N."/>
            <person name="Ivanova N."/>
            <person name="McMahon K.D."/>
            <person name="Hugenholtz P."/>
        </authorList>
    </citation>
    <scope>NUCLEOTIDE SEQUENCE</scope>
    <source>
        <strain evidence="2">UW-1</strain>
    </source>
</reference>
<dbReference type="InterPro" id="IPR038287">
    <property type="entry name" value="Cse2_sf"/>
</dbReference>
<dbReference type="STRING" id="522306.CAP2UW1_2251"/>